<keyword evidence="3 6" id="KW-1133">Transmembrane helix</keyword>
<comment type="subcellular location">
    <subcellularLocation>
        <location evidence="1">Membrane</location>
        <topology evidence="1">Multi-pass membrane protein</topology>
    </subcellularLocation>
</comment>
<feature type="region of interest" description="Disordered" evidence="5">
    <location>
        <begin position="183"/>
        <end position="207"/>
    </location>
</feature>
<feature type="transmembrane region" description="Helical" evidence="6">
    <location>
        <begin position="86"/>
        <end position="108"/>
    </location>
</feature>
<evidence type="ECO:0000256" key="4">
    <source>
        <dbReference type="ARBA" id="ARBA00023136"/>
    </source>
</evidence>
<dbReference type="RefSeq" id="WP_126999354.1">
    <property type="nucleotide sequence ID" value="NZ_CP173192.1"/>
</dbReference>
<keyword evidence="8" id="KW-1185">Reference proteome</keyword>
<feature type="transmembrane region" description="Helical" evidence="6">
    <location>
        <begin position="40"/>
        <end position="65"/>
    </location>
</feature>
<dbReference type="AlphaFoldDB" id="A0A433J7U0"/>
<feature type="transmembrane region" description="Helical" evidence="6">
    <location>
        <begin position="114"/>
        <end position="134"/>
    </location>
</feature>
<keyword evidence="4 6" id="KW-0472">Membrane</keyword>
<organism evidence="7 8">
    <name type="scientific">Azospirillum doebereinerae</name>
    <dbReference type="NCBI Taxonomy" id="92933"/>
    <lineage>
        <taxon>Bacteria</taxon>
        <taxon>Pseudomonadati</taxon>
        <taxon>Pseudomonadota</taxon>
        <taxon>Alphaproteobacteria</taxon>
        <taxon>Rhodospirillales</taxon>
        <taxon>Azospirillaceae</taxon>
        <taxon>Azospirillum</taxon>
    </lineage>
</organism>
<evidence type="ECO:0000313" key="8">
    <source>
        <dbReference type="Proteomes" id="UP000280346"/>
    </source>
</evidence>
<evidence type="ECO:0000256" key="3">
    <source>
        <dbReference type="ARBA" id="ARBA00022989"/>
    </source>
</evidence>
<gene>
    <name evidence="7" type="ORF">EJ913_15355</name>
</gene>
<keyword evidence="2 6" id="KW-0812">Transmembrane</keyword>
<proteinExistence type="predicted"/>
<dbReference type="EMBL" id="RZIJ01000011">
    <property type="protein sequence ID" value="RUQ69738.1"/>
    <property type="molecule type" value="Genomic_DNA"/>
</dbReference>
<evidence type="ECO:0000256" key="2">
    <source>
        <dbReference type="ARBA" id="ARBA00022692"/>
    </source>
</evidence>
<dbReference type="Proteomes" id="UP000280346">
    <property type="component" value="Unassembled WGS sequence"/>
</dbReference>
<name>A0A433J7U0_9PROT</name>
<reference evidence="7 8" key="1">
    <citation type="submission" date="2018-12" db="EMBL/GenBank/DDBJ databases">
        <authorList>
            <person name="Yang Y."/>
        </authorList>
    </citation>
    <scope>NUCLEOTIDE SEQUENCE [LARGE SCALE GENOMIC DNA]</scope>
    <source>
        <strain evidence="7 8">GSF71</strain>
    </source>
</reference>
<dbReference type="GO" id="GO:0016020">
    <property type="term" value="C:membrane"/>
    <property type="evidence" value="ECO:0007669"/>
    <property type="project" value="UniProtKB-SubCell"/>
</dbReference>
<evidence type="ECO:0000313" key="7">
    <source>
        <dbReference type="EMBL" id="RUQ69738.1"/>
    </source>
</evidence>
<evidence type="ECO:0000256" key="5">
    <source>
        <dbReference type="SAM" id="MobiDB-lite"/>
    </source>
</evidence>
<comment type="caution">
    <text evidence="7">The sequence shown here is derived from an EMBL/GenBank/DDBJ whole genome shotgun (WGS) entry which is preliminary data.</text>
</comment>
<feature type="compositionally biased region" description="Low complexity" evidence="5">
    <location>
        <begin position="183"/>
        <end position="194"/>
    </location>
</feature>
<sequence length="207" mass="21084">MAQKTTDSAFTATDTPPASTTLVEESIAITLTANNLVKDYVIASVALGAVPVPLLDLAGVAGIQLRMIQKLSQLYGKPFSQSLGRSVIASLAGSFGGFTAGLVAASVVKAVPGIGWALSMATMPAVAGASTYAIGKVFVKHYEEGGSLGDLDTAKFKAFYKEQFEKGKVMAKQAADEAKARASAVKDAATGASPTPTPAQDTPSAAI</sequence>
<dbReference type="Pfam" id="PF05128">
    <property type="entry name" value="DUF697"/>
    <property type="match status" value="1"/>
</dbReference>
<dbReference type="OrthoDB" id="980719at2"/>
<accession>A0A433J7U0</accession>
<evidence type="ECO:0000256" key="6">
    <source>
        <dbReference type="SAM" id="Phobius"/>
    </source>
</evidence>
<evidence type="ECO:0000256" key="1">
    <source>
        <dbReference type="ARBA" id="ARBA00004141"/>
    </source>
</evidence>
<protein>
    <submittedName>
        <fullName evidence="7">DUF697 domain-containing protein</fullName>
    </submittedName>
</protein>
<dbReference type="InterPro" id="IPR021147">
    <property type="entry name" value="DUF697"/>
</dbReference>